<feature type="region of interest" description="Disordered" evidence="13">
    <location>
        <begin position="959"/>
        <end position="1065"/>
    </location>
</feature>
<dbReference type="OrthoDB" id="10251642at2759"/>
<dbReference type="Pfam" id="PF08512">
    <property type="entry name" value="Rttp106-like_middle"/>
    <property type="match status" value="1"/>
</dbReference>
<dbReference type="InterPro" id="IPR013953">
    <property type="entry name" value="FACT_SPT16_M"/>
</dbReference>
<gene>
    <name evidence="17" type="ORF">BT96DRAFT_862262</name>
</gene>
<dbReference type="PANTHER" id="PTHR13980:SF15">
    <property type="entry name" value="FACT COMPLEX SUBUNIT SPT16"/>
    <property type="match status" value="1"/>
</dbReference>
<dbReference type="Proteomes" id="UP000799118">
    <property type="component" value="Unassembled WGS sequence"/>
</dbReference>
<feature type="domain" description="FACT complex subunit SPT16 middle" evidence="15">
    <location>
        <begin position="562"/>
        <end position="712"/>
    </location>
</feature>
<dbReference type="GO" id="GO:0031491">
    <property type="term" value="F:nucleosome binding"/>
    <property type="evidence" value="ECO:0007669"/>
    <property type="project" value="TreeGrafter"/>
</dbReference>
<protein>
    <recommendedName>
        <fullName evidence="11">FACT complex subunit</fullName>
    </recommendedName>
</protein>
<evidence type="ECO:0000256" key="13">
    <source>
        <dbReference type="SAM" id="MobiDB-lite"/>
    </source>
</evidence>
<comment type="function">
    <text evidence="10 11">Component of the FACT complex, a general chromatin factor that acts to reorganize nucleosomes. The FACT complex is involved in multiple processes that require DNA as a template such as mRNA elongation, DNA replication and DNA repair. During transcription elongation the FACT complex acts as a histone chaperone that both destabilizes and restores nucleosomal structure. It facilitates the passage of RNA polymerase II and transcription by promoting the dissociation of one histone H2A-H2B dimer from the nucleosome, then subsequently promotes the reestablishment of the nucleosome following the passage of RNA polymerase II.</text>
</comment>
<keyword evidence="5 11" id="KW-0805">Transcription regulation</keyword>
<evidence type="ECO:0000259" key="15">
    <source>
        <dbReference type="SMART" id="SM01286"/>
    </source>
</evidence>
<feature type="compositionally biased region" description="Low complexity" evidence="13">
    <location>
        <begin position="996"/>
        <end position="1005"/>
    </location>
</feature>
<dbReference type="GO" id="GO:0010468">
    <property type="term" value="P:regulation of gene expression"/>
    <property type="evidence" value="ECO:0007669"/>
    <property type="project" value="UniProtKB-ARBA"/>
</dbReference>
<dbReference type="InterPro" id="IPR000994">
    <property type="entry name" value="Pept_M24"/>
</dbReference>
<dbReference type="GO" id="GO:0006260">
    <property type="term" value="P:DNA replication"/>
    <property type="evidence" value="ECO:0007669"/>
    <property type="project" value="UniProtKB-KW"/>
</dbReference>
<keyword evidence="2 11" id="KW-0158">Chromosome</keyword>
<dbReference type="Gene3D" id="2.30.29.30">
    <property type="entry name" value="Pleckstrin-homology domain (PH domain)/Phosphotyrosine-binding domain (PTB)"/>
    <property type="match status" value="1"/>
</dbReference>
<dbReference type="EMBL" id="ML769539">
    <property type="protein sequence ID" value="KAE9395026.1"/>
    <property type="molecule type" value="Genomic_DNA"/>
</dbReference>
<dbReference type="SMART" id="SM01285">
    <property type="entry name" value="FACT-Spt16_Nlob"/>
    <property type="match status" value="1"/>
</dbReference>
<evidence type="ECO:0000256" key="5">
    <source>
        <dbReference type="ARBA" id="ARBA00023015"/>
    </source>
</evidence>
<dbReference type="AlphaFoldDB" id="A0A6A4HB47"/>
<keyword evidence="8 11" id="KW-0234">DNA repair</keyword>
<dbReference type="Pfam" id="PF24824">
    <property type="entry name" value="PH_SPT16"/>
    <property type="match status" value="1"/>
</dbReference>
<keyword evidence="18" id="KW-1185">Reference proteome</keyword>
<evidence type="ECO:0000259" key="14">
    <source>
        <dbReference type="SMART" id="SM01285"/>
    </source>
</evidence>
<feature type="compositionally biased region" description="Acidic residues" evidence="13">
    <location>
        <begin position="1012"/>
        <end position="1021"/>
    </location>
</feature>
<keyword evidence="6 12" id="KW-0175">Coiled coil</keyword>
<dbReference type="GO" id="GO:0035101">
    <property type="term" value="C:FACT complex"/>
    <property type="evidence" value="ECO:0007669"/>
    <property type="project" value="UniProtKB-UniRule"/>
</dbReference>
<dbReference type="Pfam" id="PF21091">
    <property type="entry name" value="SPT16_C"/>
    <property type="match status" value="1"/>
</dbReference>
<keyword evidence="9 11" id="KW-0539">Nucleus</keyword>
<evidence type="ECO:0000313" key="17">
    <source>
        <dbReference type="EMBL" id="KAE9395026.1"/>
    </source>
</evidence>
<evidence type="ECO:0000256" key="9">
    <source>
        <dbReference type="ARBA" id="ARBA00023242"/>
    </source>
</evidence>
<feature type="domain" description="FACT complex subunit SPT16 N-terminal lobe" evidence="14">
    <location>
        <begin position="5"/>
        <end position="169"/>
    </location>
</feature>
<evidence type="ECO:0000256" key="4">
    <source>
        <dbReference type="ARBA" id="ARBA00022763"/>
    </source>
</evidence>
<evidence type="ECO:0000256" key="1">
    <source>
        <dbReference type="ARBA" id="ARBA00010779"/>
    </source>
</evidence>
<dbReference type="PANTHER" id="PTHR13980">
    <property type="entry name" value="CDC68 RELATED"/>
    <property type="match status" value="1"/>
</dbReference>
<sequence length="1065" mass="118416">MPVELNKSQFYSRVKRIYTAWDDASSNVDYNSIANADAFLLLAGDPAGEDEPMKKGTCFQQWMLGYEFPSTFLLFTKEKLYILCSASKAKILSQIEGSSGNVPVEIIAQAKPKEAPNDALPKFFGIYSSKNCVGMISKETHIGKLVTEWNKLVSEASSKPEIVDMSPAVSAFMAQKDQDELQIIQIAANLTSTLLKHHVAPRLETILDKESKISHDMLAAQIEARLGSGEGSTAKGPDMKVWSKGKGLEKASAIIDWGLVEFAYSPIVISRSTKTGYDLRYTAESSEDNIAHKGVLLVAFGMRFKSYCANVGRTFIVDPTPEQEAQYSLLLSLQTELLKFIVDGVAARDVYQHALSYVIEKSPEYEKNFVKNLGFGTGVEFRDSTYLLSSKNAHILRENMTLNLGLGFTDLLDKDGSKYALHVVDTIKVGTSSSVVLTDGMKSTKDCLFFLTQDESEDDKPKKPERKAPVQPRANGSPAKHAVAGKVLRNNRRAAQDEVHQTAAAKLAEHQRELHERLQAEGLAKYSEDGGEKSGKEGKGWKKFQSYRGEGALPPDVERLRIVVDRKALSVILPMHGFAVPFHINTIKSAVKNDEGEFTYLRINFQTPGQVAGKKEDTPFEDPDATFVRSISYRSTDGHRFDSINKQINELKRDVNKREAQKKEMADVVEQDSLVELKGRRPSKMPEAFIRPAPDGKRLPGEVEIHQNGVRYQSPMGQKVDVLFSNIKHLFFQPCDHELLVIVHMHLRSPIIVGKKKTFDIQFFREATDVQFDETGNRKRKHRYGDEDEIEMEQQERKRRQILNKEIKSFAEKIAEAASASNGETLELDIPFRELSFEGVPFRTAVRLQPTTDCLIHLTDPPFLVVTLSEIEIASLERVQYSLKQFDLCLIFKDFTKPPLHINSIQSSSMDDVKNWLDSVDVAMAEGPVNLNWGPIMKHINESPYDFFQGGGWSFLGGTTGGAESDLSDASDSESEFAAESEELEESASEDESDFSDVSGNDSGSDFGGGSDSDEGDDWDELERKAAKSDLKRAELKGGSDDSDDGRKKKKAAPKANGNGKKGGK</sequence>
<feature type="domain" description="Histone chaperone RTT106/FACT complex subunit SPT16-like middle" evidence="16">
    <location>
        <begin position="837"/>
        <end position="927"/>
    </location>
</feature>
<dbReference type="SMART" id="SM01287">
    <property type="entry name" value="Rtt106"/>
    <property type="match status" value="1"/>
</dbReference>
<evidence type="ECO:0000313" key="18">
    <source>
        <dbReference type="Proteomes" id="UP000799118"/>
    </source>
</evidence>
<evidence type="ECO:0000259" key="16">
    <source>
        <dbReference type="SMART" id="SM01287"/>
    </source>
</evidence>
<dbReference type="Pfam" id="PF08644">
    <property type="entry name" value="SPT16"/>
    <property type="match status" value="1"/>
</dbReference>
<dbReference type="FunFam" id="3.90.230.10:FF:000005">
    <property type="entry name" value="FACT complex subunit spt16"/>
    <property type="match status" value="1"/>
</dbReference>
<dbReference type="InterPro" id="IPR056595">
    <property type="entry name" value="Fact-SPT16_PH"/>
</dbReference>
<evidence type="ECO:0000256" key="11">
    <source>
        <dbReference type="RuleBase" id="RU367052"/>
    </source>
</evidence>
<dbReference type="InterPro" id="IPR040258">
    <property type="entry name" value="Spt16"/>
</dbReference>
<dbReference type="InterPro" id="IPR036005">
    <property type="entry name" value="Creatinase/aminopeptidase-like"/>
</dbReference>
<dbReference type="Gene3D" id="2.30.29.150">
    <property type="match status" value="1"/>
</dbReference>
<feature type="compositionally biased region" description="Basic and acidic residues" evidence="13">
    <location>
        <begin position="526"/>
        <end position="540"/>
    </location>
</feature>
<dbReference type="GO" id="GO:0006368">
    <property type="term" value="P:transcription elongation by RNA polymerase II"/>
    <property type="evidence" value="ECO:0007669"/>
    <property type="project" value="TreeGrafter"/>
</dbReference>
<organism evidence="17 18">
    <name type="scientific">Gymnopus androsaceus JB14</name>
    <dbReference type="NCBI Taxonomy" id="1447944"/>
    <lineage>
        <taxon>Eukaryota</taxon>
        <taxon>Fungi</taxon>
        <taxon>Dikarya</taxon>
        <taxon>Basidiomycota</taxon>
        <taxon>Agaricomycotina</taxon>
        <taxon>Agaricomycetes</taxon>
        <taxon>Agaricomycetidae</taxon>
        <taxon>Agaricales</taxon>
        <taxon>Marasmiineae</taxon>
        <taxon>Omphalotaceae</taxon>
        <taxon>Gymnopus</taxon>
    </lineage>
</organism>
<proteinExistence type="inferred from homology"/>
<reference evidence="17" key="1">
    <citation type="journal article" date="2019" name="Environ. Microbiol.">
        <title>Fungal ecological strategies reflected in gene transcription - a case study of two litter decomposers.</title>
        <authorList>
            <person name="Barbi F."/>
            <person name="Kohler A."/>
            <person name="Barry K."/>
            <person name="Baskaran P."/>
            <person name="Daum C."/>
            <person name="Fauchery L."/>
            <person name="Ihrmark K."/>
            <person name="Kuo A."/>
            <person name="LaButti K."/>
            <person name="Lipzen A."/>
            <person name="Morin E."/>
            <person name="Grigoriev I.V."/>
            <person name="Henrissat B."/>
            <person name="Lindahl B."/>
            <person name="Martin F."/>
        </authorList>
    </citation>
    <scope>NUCLEOTIDE SEQUENCE</scope>
    <source>
        <strain evidence="17">JB14</strain>
    </source>
</reference>
<comment type="similarity">
    <text evidence="1 11">Belongs to the peptidase M24 family. SPT16 subfamily.</text>
</comment>
<evidence type="ECO:0000256" key="6">
    <source>
        <dbReference type="ARBA" id="ARBA00023054"/>
    </source>
</evidence>
<dbReference type="FunFam" id="2.30.29.30:FF:000017">
    <property type="entry name" value="FACT complex subunit SPT16"/>
    <property type="match status" value="1"/>
</dbReference>
<dbReference type="SMART" id="SM01286">
    <property type="entry name" value="SPT16"/>
    <property type="match status" value="1"/>
</dbReference>
<comment type="subcellular location">
    <subcellularLocation>
        <location evidence="11">Nucleus</location>
    </subcellularLocation>
    <subcellularLocation>
        <location evidence="11">Chromosome</location>
    </subcellularLocation>
</comment>
<keyword evidence="4 11" id="KW-0227">DNA damage</keyword>
<dbReference type="Pfam" id="PF00557">
    <property type="entry name" value="Peptidase_M24"/>
    <property type="match status" value="1"/>
</dbReference>
<dbReference type="InterPro" id="IPR011993">
    <property type="entry name" value="PH-like_dom_sf"/>
</dbReference>
<feature type="compositionally biased region" description="Acidic residues" evidence="13">
    <location>
        <begin position="966"/>
        <end position="995"/>
    </location>
</feature>
<accession>A0A6A4HB47</accession>
<keyword evidence="7 11" id="KW-0804">Transcription</keyword>
<dbReference type="InterPro" id="IPR029148">
    <property type="entry name" value="FACT-SPT16_Nlobe"/>
</dbReference>
<dbReference type="InterPro" id="IPR029149">
    <property type="entry name" value="Creatin/AminoP/Spt16_N"/>
</dbReference>
<feature type="coiled-coil region" evidence="12">
    <location>
        <begin position="641"/>
        <end position="668"/>
    </location>
</feature>
<comment type="subunit">
    <text evidence="11">Component of the FACT complex.</text>
</comment>
<feature type="compositionally biased region" description="Basic and acidic residues" evidence="13">
    <location>
        <begin position="459"/>
        <end position="468"/>
    </location>
</feature>
<evidence type="ECO:0000256" key="7">
    <source>
        <dbReference type="ARBA" id="ARBA00023163"/>
    </source>
</evidence>
<dbReference type="FunFam" id="2.30.29.210:FF:000001">
    <property type="entry name" value="FACT complex subunit spt16"/>
    <property type="match status" value="1"/>
</dbReference>
<dbReference type="InterPro" id="IPR013719">
    <property type="entry name" value="RTT106/SPT16-like_middle_dom"/>
</dbReference>
<evidence type="ECO:0000256" key="10">
    <source>
        <dbReference type="ARBA" id="ARBA00025370"/>
    </source>
</evidence>
<evidence type="ECO:0000256" key="2">
    <source>
        <dbReference type="ARBA" id="ARBA00022454"/>
    </source>
</evidence>
<dbReference type="FunFam" id="2.30.29.150:FF:000002">
    <property type="entry name" value="FACT complex subunit SPT16"/>
    <property type="match status" value="1"/>
</dbReference>
<evidence type="ECO:0000256" key="12">
    <source>
        <dbReference type="SAM" id="Coils"/>
    </source>
</evidence>
<dbReference type="Gene3D" id="3.90.230.10">
    <property type="entry name" value="Creatinase/methionine aminopeptidase superfamily"/>
    <property type="match status" value="1"/>
</dbReference>
<name>A0A6A4HB47_9AGAR</name>
<feature type="region of interest" description="Disordered" evidence="13">
    <location>
        <begin position="522"/>
        <end position="542"/>
    </location>
</feature>
<dbReference type="Pfam" id="PF14826">
    <property type="entry name" value="FACT-Spt16_Nlob"/>
    <property type="match status" value="1"/>
</dbReference>
<dbReference type="InterPro" id="IPR048969">
    <property type="entry name" value="FACT_SPT16_C"/>
</dbReference>
<evidence type="ECO:0000256" key="8">
    <source>
        <dbReference type="ARBA" id="ARBA00023204"/>
    </source>
</evidence>
<keyword evidence="3 11" id="KW-0235">DNA replication</keyword>
<feature type="compositionally biased region" description="Basic and acidic residues" evidence="13">
    <location>
        <begin position="1022"/>
        <end position="1040"/>
    </location>
</feature>
<feature type="region of interest" description="Disordered" evidence="13">
    <location>
        <begin position="453"/>
        <end position="484"/>
    </location>
</feature>
<dbReference type="Gene3D" id="3.40.350.10">
    <property type="entry name" value="Creatinase/prolidase N-terminal domain"/>
    <property type="match status" value="1"/>
</dbReference>
<dbReference type="Gene3D" id="2.30.29.210">
    <property type="entry name" value="FACT complex subunit Spt16p/Cdc68p"/>
    <property type="match status" value="1"/>
</dbReference>
<dbReference type="GO" id="GO:0006281">
    <property type="term" value="P:DNA repair"/>
    <property type="evidence" value="ECO:0007669"/>
    <property type="project" value="UniProtKB-UniRule"/>
</dbReference>
<feature type="non-terminal residue" evidence="17">
    <location>
        <position position="1065"/>
    </location>
</feature>
<evidence type="ECO:0000256" key="3">
    <source>
        <dbReference type="ARBA" id="ARBA00022705"/>
    </source>
</evidence>
<dbReference type="SUPFAM" id="SSF55920">
    <property type="entry name" value="Creatinase/aminopeptidase"/>
    <property type="match status" value="1"/>
</dbReference>